<name>A0A645CIP6_9ZZZZ</name>
<accession>A0A645CIP6</accession>
<organism evidence="1">
    <name type="scientific">bioreactor metagenome</name>
    <dbReference type="NCBI Taxonomy" id="1076179"/>
    <lineage>
        <taxon>unclassified sequences</taxon>
        <taxon>metagenomes</taxon>
        <taxon>ecological metagenomes</taxon>
    </lineage>
</organism>
<dbReference type="EMBL" id="VSSQ01027412">
    <property type="protein sequence ID" value="MPM76652.1"/>
    <property type="molecule type" value="Genomic_DNA"/>
</dbReference>
<dbReference type="AlphaFoldDB" id="A0A645CIP6"/>
<gene>
    <name evidence="1" type="ORF">SDC9_123651</name>
</gene>
<evidence type="ECO:0000313" key="1">
    <source>
        <dbReference type="EMBL" id="MPM76652.1"/>
    </source>
</evidence>
<proteinExistence type="predicted"/>
<protein>
    <submittedName>
        <fullName evidence="1">Uncharacterized protein</fullName>
    </submittedName>
</protein>
<sequence>MYLHLIPAGRLIGRIHRNARLGVDHRKAFALRARVLAQVHTPSGHADGVGRKARRIDRDVFAAHVAGLADRRNVNAQPSTGNFVNIHRVVLVQRGDNCVSGACAAAHVELCGVDVAGCERGFRMRRLRQHGDQQQYAE</sequence>
<reference evidence="1" key="1">
    <citation type="submission" date="2019-08" db="EMBL/GenBank/DDBJ databases">
        <authorList>
            <person name="Kucharzyk K."/>
            <person name="Murdoch R.W."/>
            <person name="Higgins S."/>
            <person name="Loffler F."/>
        </authorList>
    </citation>
    <scope>NUCLEOTIDE SEQUENCE</scope>
</reference>
<comment type="caution">
    <text evidence="1">The sequence shown here is derived from an EMBL/GenBank/DDBJ whole genome shotgun (WGS) entry which is preliminary data.</text>
</comment>